<dbReference type="Gene3D" id="1.50.40.10">
    <property type="entry name" value="Mitochondrial carrier domain"/>
    <property type="match status" value="2"/>
</dbReference>
<evidence type="ECO:0000256" key="5">
    <source>
        <dbReference type="ARBA" id="ARBA00022692"/>
    </source>
</evidence>
<dbReference type="WBParaSite" id="nRc.2.0.1.t07582-RA">
    <property type="protein sequence ID" value="nRc.2.0.1.t07582-RA"/>
    <property type="gene ID" value="nRc.2.0.1.g07582"/>
</dbReference>
<reference evidence="16" key="1">
    <citation type="submission" date="2022-11" db="UniProtKB">
        <authorList>
            <consortium name="WormBaseParasite"/>
        </authorList>
    </citation>
    <scope>IDENTIFICATION</scope>
</reference>
<keyword evidence="9" id="KW-0408">Iron</keyword>
<dbReference type="PRINTS" id="PR00926">
    <property type="entry name" value="MITOCARRIER"/>
</dbReference>
<evidence type="ECO:0000256" key="14">
    <source>
        <dbReference type="RuleBase" id="RU000488"/>
    </source>
</evidence>
<dbReference type="InterPro" id="IPR002067">
    <property type="entry name" value="MCP"/>
</dbReference>
<keyword evidence="7" id="KW-0999">Mitochondrion inner membrane</keyword>
<dbReference type="PANTHER" id="PTHR45758:SF20">
    <property type="entry name" value="MITOFERRIN-2"/>
    <property type="match status" value="1"/>
</dbReference>
<dbReference type="PANTHER" id="PTHR45758">
    <property type="entry name" value="MITOFERRIN-1-RELATED"/>
    <property type="match status" value="1"/>
</dbReference>
<keyword evidence="4" id="KW-0410">Iron transport</keyword>
<evidence type="ECO:0000256" key="4">
    <source>
        <dbReference type="ARBA" id="ARBA00022496"/>
    </source>
</evidence>
<organism evidence="15 16">
    <name type="scientific">Romanomermis culicivorax</name>
    <name type="common">Nematode worm</name>
    <dbReference type="NCBI Taxonomy" id="13658"/>
    <lineage>
        <taxon>Eukaryota</taxon>
        <taxon>Metazoa</taxon>
        <taxon>Ecdysozoa</taxon>
        <taxon>Nematoda</taxon>
        <taxon>Enoplea</taxon>
        <taxon>Dorylaimia</taxon>
        <taxon>Mermithida</taxon>
        <taxon>Mermithoidea</taxon>
        <taxon>Mermithidae</taxon>
        <taxon>Romanomermis</taxon>
    </lineage>
</organism>
<protein>
    <submittedName>
        <fullName evidence="16">Mitochondrial carrier protein</fullName>
    </submittedName>
</protein>
<dbReference type="GO" id="GO:0005743">
    <property type="term" value="C:mitochondrial inner membrane"/>
    <property type="evidence" value="ECO:0007669"/>
    <property type="project" value="UniProtKB-SubCell"/>
</dbReference>
<feature type="repeat" description="Solcar" evidence="13">
    <location>
        <begin position="28"/>
        <end position="116"/>
    </location>
</feature>
<keyword evidence="5 13" id="KW-0812">Transmembrane</keyword>
<evidence type="ECO:0000256" key="2">
    <source>
        <dbReference type="ARBA" id="ARBA00006375"/>
    </source>
</evidence>
<keyword evidence="8" id="KW-1133">Transmembrane helix</keyword>
<keyword evidence="10" id="KW-0406">Ion transport</keyword>
<proteinExistence type="inferred from homology"/>
<evidence type="ECO:0000256" key="1">
    <source>
        <dbReference type="ARBA" id="ARBA00004448"/>
    </source>
</evidence>
<dbReference type="InterPro" id="IPR023395">
    <property type="entry name" value="MCP_dom_sf"/>
</dbReference>
<evidence type="ECO:0000256" key="10">
    <source>
        <dbReference type="ARBA" id="ARBA00023065"/>
    </source>
</evidence>
<evidence type="ECO:0000256" key="3">
    <source>
        <dbReference type="ARBA" id="ARBA00022448"/>
    </source>
</evidence>
<evidence type="ECO:0000256" key="6">
    <source>
        <dbReference type="ARBA" id="ARBA00022737"/>
    </source>
</evidence>
<evidence type="ECO:0000313" key="16">
    <source>
        <dbReference type="WBParaSite" id="nRc.2.0.1.t07582-RA"/>
    </source>
</evidence>
<dbReference type="OMA" id="AYECSKE"/>
<dbReference type="Proteomes" id="UP000887565">
    <property type="component" value="Unplaced"/>
</dbReference>
<accession>A0A915I0E6</accession>
<keyword evidence="11" id="KW-0496">Mitochondrion</keyword>
<dbReference type="SUPFAM" id="SSF103506">
    <property type="entry name" value="Mitochondrial carrier"/>
    <property type="match status" value="1"/>
</dbReference>
<evidence type="ECO:0000256" key="11">
    <source>
        <dbReference type="ARBA" id="ARBA00023128"/>
    </source>
</evidence>
<dbReference type="AlphaFoldDB" id="A0A915I0E6"/>
<feature type="repeat" description="Solcar" evidence="13">
    <location>
        <begin position="215"/>
        <end position="310"/>
    </location>
</feature>
<keyword evidence="6" id="KW-0677">Repeat</keyword>
<dbReference type="GO" id="GO:0015093">
    <property type="term" value="F:ferrous iron transmembrane transporter activity"/>
    <property type="evidence" value="ECO:0007669"/>
    <property type="project" value="TreeGrafter"/>
</dbReference>
<evidence type="ECO:0000256" key="9">
    <source>
        <dbReference type="ARBA" id="ARBA00023004"/>
    </source>
</evidence>
<keyword evidence="12 13" id="KW-0472">Membrane</keyword>
<comment type="similarity">
    <text evidence="2 14">Belongs to the mitochondrial carrier (TC 2.A.29) family.</text>
</comment>
<evidence type="ECO:0000313" key="15">
    <source>
        <dbReference type="Proteomes" id="UP000887565"/>
    </source>
</evidence>
<evidence type="ECO:0000256" key="12">
    <source>
        <dbReference type="ARBA" id="ARBA00023136"/>
    </source>
</evidence>
<dbReference type="InterPro" id="IPR018108">
    <property type="entry name" value="MCP_transmembrane"/>
</dbReference>
<dbReference type="Pfam" id="PF00153">
    <property type="entry name" value="Mito_carr"/>
    <property type="match status" value="3"/>
</dbReference>
<dbReference type="FunFam" id="1.50.40.10:FF:000029">
    <property type="entry name" value="Solute carrier family 25 member 28"/>
    <property type="match status" value="1"/>
</dbReference>
<evidence type="ECO:0000256" key="7">
    <source>
        <dbReference type="ARBA" id="ARBA00022792"/>
    </source>
</evidence>
<evidence type="ECO:0000256" key="13">
    <source>
        <dbReference type="PROSITE-ProRule" id="PRU00282"/>
    </source>
</evidence>
<comment type="subcellular location">
    <subcellularLocation>
        <location evidence="1">Mitochondrion inner membrane</location>
        <topology evidence="1">Multi-pass membrane protein</topology>
    </subcellularLocation>
</comment>
<keyword evidence="3 14" id="KW-0813">Transport</keyword>
<dbReference type="GO" id="GO:0048250">
    <property type="term" value="P:iron import into the mitochondrion"/>
    <property type="evidence" value="ECO:0007669"/>
    <property type="project" value="TreeGrafter"/>
</dbReference>
<name>A0A915I0E6_ROMCU</name>
<keyword evidence="15" id="KW-1185">Reference proteome</keyword>
<sequence>MGTSSSSKNASISATSSNFDDYESLPTHRVYVHLMAGAAAGILEHTAMFPIDSVKTRMQSLCPCPERSCRTPVGGLFTMIKKEGVLRPIRGINVVASLAGPAHALYFTIYEKMKHHLTNGKPGFHHYAYGMSACAATLVHDAVMNPAEVVKQRLQMWGSPFRGCVECAKCLLKTEGLCAFYRSYTTQILMNIPYHTAHFMIYELVQEKLNPRRTYDPKSHMAAGALAGGFAAAITTPLDVCKTALNTQDFRMANIHCPSGLNLNGLTDACRAVYANRGLWGFWSGIQARVLFQMPATAISWSIYEFFKYALAFTEPR</sequence>
<evidence type="ECO:0000256" key="8">
    <source>
        <dbReference type="ARBA" id="ARBA00022989"/>
    </source>
</evidence>
<dbReference type="PROSITE" id="PS50920">
    <property type="entry name" value="SOLCAR"/>
    <property type="match status" value="3"/>
</dbReference>
<feature type="repeat" description="Solcar" evidence="13">
    <location>
        <begin position="124"/>
        <end position="208"/>
    </location>
</feature>